<dbReference type="EMBL" id="LFBV01000003">
    <property type="protein sequence ID" value="OKH94041.1"/>
    <property type="molecule type" value="Genomic_DNA"/>
</dbReference>
<proteinExistence type="predicted"/>
<sequence length="195" mass="21761">MTDEEIEAANLETAPRLDSAVQLKEYTPEWATGFEEEAARMSEGLDGLPHQVEHTGSTSVPGLPAKPVIDILLIVPDSADESAYVPALEAIGYTLAIREPDWYEHRVLRKPAPAPGAESANLHVLSTGCPEIARMLLFRDWLRTHTDERDLYARTKQDLARRTWTYMQHYADAKSEVIAAILERADRGTAAHRES</sequence>
<accession>A0A1Q4V869</accession>
<evidence type="ECO:0008006" key="3">
    <source>
        <dbReference type="Google" id="ProtNLM"/>
    </source>
</evidence>
<dbReference type="SUPFAM" id="SSF81301">
    <property type="entry name" value="Nucleotidyltransferase"/>
    <property type="match status" value="1"/>
</dbReference>
<dbReference type="AlphaFoldDB" id="A0A1Q4V869"/>
<evidence type="ECO:0000313" key="1">
    <source>
        <dbReference type="EMBL" id="OKH94041.1"/>
    </source>
</evidence>
<dbReference type="Pfam" id="PF04229">
    <property type="entry name" value="GrpB"/>
    <property type="match status" value="1"/>
</dbReference>
<dbReference type="InterPro" id="IPR007344">
    <property type="entry name" value="GrpB/CoaE"/>
</dbReference>
<gene>
    <name evidence="1" type="ORF">AB852_15395</name>
</gene>
<dbReference type="PANTHER" id="PTHR34822:SF1">
    <property type="entry name" value="GRPB FAMILY PROTEIN"/>
    <property type="match status" value="1"/>
</dbReference>
<organism evidence="1 2">
    <name type="scientific">Streptomyces uncialis</name>
    <dbReference type="NCBI Taxonomy" id="1048205"/>
    <lineage>
        <taxon>Bacteria</taxon>
        <taxon>Bacillati</taxon>
        <taxon>Actinomycetota</taxon>
        <taxon>Actinomycetes</taxon>
        <taxon>Kitasatosporales</taxon>
        <taxon>Streptomycetaceae</taxon>
        <taxon>Streptomyces</taxon>
    </lineage>
</organism>
<reference evidence="1 2" key="1">
    <citation type="submission" date="2015-06" db="EMBL/GenBank/DDBJ databases">
        <title>Cloning and characterization of the uncialamcin biosynthetic gene cluster.</title>
        <authorList>
            <person name="Yan X."/>
            <person name="Huang T."/>
            <person name="Ge H."/>
            <person name="Shen B."/>
        </authorList>
    </citation>
    <scope>NUCLEOTIDE SEQUENCE [LARGE SCALE GENOMIC DNA]</scope>
    <source>
        <strain evidence="1 2">DCA2648</strain>
    </source>
</reference>
<protein>
    <recommendedName>
        <fullName evidence="3">GrpB family protein</fullName>
    </recommendedName>
</protein>
<evidence type="ECO:0000313" key="2">
    <source>
        <dbReference type="Proteomes" id="UP000186455"/>
    </source>
</evidence>
<dbReference type="PANTHER" id="PTHR34822">
    <property type="entry name" value="GRPB DOMAIN PROTEIN (AFU_ORTHOLOGUE AFUA_1G01530)"/>
    <property type="match status" value="1"/>
</dbReference>
<dbReference type="Proteomes" id="UP000186455">
    <property type="component" value="Unassembled WGS sequence"/>
</dbReference>
<comment type="caution">
    <text evidence="1">The sequence shown here is derived from an EMBL/GenBank/DDBJ whole genome shotgun (WGS) entry which is preliminary data.</text>
</comment>
<dbReference type="InterPro" id="IPR043519">
    <property type="entry name" value="NT_sf"/>
</dbReference>
<dbReference type="Gene3D" id="3.30.460.10">
    <property type="entry name" value="Beta Polymerase, domain 2"/>
    <property type="match status" value="1"/>
</dbReference>
<keyword evidence="2" id="KW-1185">Reference proteome</keyword>
<name>A0A1Q4V869_9ACTN</name>
<dbReference type="STRING" id="1048205.AB852_15395"/>